<reference evidence="8 9" key="1">
    <citation type="submission" date="2017-02" db="EMBL/GenBank/DDBJ databases">
        <authorList>
            <person name="Peterson S.W."/>
        </authorList>
    </citation>
    <scope>NUCLEOTIDE SEQUENCE [LARGE SCALE GENOMIC DNA]</scope>
    <source>
        <strain evidence="8 9">ATCC 700135</strain>
    </source>
</reference>
<proteinExistence type="predicted"/>
<evidence type="ECO:0000256" key="6">
    <source>
        <dbReference type="SAM" id="MobiDB-lite"/>
    </source>
</evidence>
<dbReference type="PANTHER" id="PTHR30213">
    <property type="entry name" value="INNER MEMBRANE PROTEIN YHJD"/>
    <property type="match status" value="1"/>
</dbReference>
<feature type="transmembrane region" description="Helical" evidence="7">
    <location>
        <begin position="141"/>
        <end position="165"/>
    </location>
</feature>
<gene>
    <name evidence="8" type="ORF">SAMN02745205_00531</name>
</gene>
<dbReference type="PANTHER" id="PTHR30213:SF0">
    <property type="entry name" value="UPF0761 MEMBRANE PROTEIN YIHY"/>
    <property type="match status" value="1"/>
</dbReference>
<evidence type="ECO:0000256" key="3">
    <source>
        <dbReference type="ARBA" id="ARBA00022692"/>
    </source>
</evidence>
<dbReference type="Proteomes" id="UP000189956">
    <property type="component" value="Unassembled WGS sequence"/>
</dbReference>
<dbReference type="RefSeq" id="WP_025837130.1">
    <property type="nucleotide sequence ID" value="NZ_FUWL01000004.1"/>
</dbReference>
<dbReference type="GO" id="GO:0005886">
    <property type="term" value="C:plasma membrane"/>
    <property type="evidence" value="ECO:0007669"/>
    <property type="project" value="UniProtKB-SubCell"/>
</dbReference>
<name>A0A1T4K2Z8_PORCN</name>
<feature type="transmembrane region" description="Helical" evidence="7">
    <location>
        <begin position="185"/>
        <end position="209"/>
    </location>
</feature>
<feature type="transmembrane region" description="Helical" evidence="7">
    <location>
        <begin position="291"/>
        <end position="322"/>
    </location>
</feature>
<evidence type="ECO:0000256" key="7">
    <source>
        <dbReference type="SAM" id="Phobius"/>
    </source>
</evidence>
<dbReference type="Pfam" id="PF03631">
    <property type="entry name" value="Virul_fac_BrkB"/>
    <property type="match status" value="1"/>
</dbReference>
<feature type="region of interest" description="Disordered" evidence="6">
    <location>
        <begin position="1"/>
        <end position="26"/>
    </location>
</feature>
<comment type="subcellular location">
    <subcellularLocation>
        <location evidence="1">Cell membrane</location>
        <topology evidence="1">Multi-pass membrane protein</topology>
    </subcellularLocation>
</comment>
<organism evidence="8 9">
    <name type="scientific">Porphyromonas cangingivalis</name>
    <dbReference type="NCBI Taxonomy" id="36874"/>
    <lineage>
        <taxon>Bacteria</taxon>
        <taxon>Pseudomonadati</taxon>
        <taxon>Bacteroidota</taxon>
        <taxon>Bacteroidia</taxon>
        <taxon>Bacteroidales</taxon>
        <taxon>Porphyromonadaceae</taxon>
        <taxon>Porphyromonas</taxon>
    </lineage>
</organism>
<protein>
    <submittedName>
        <fullName evidence="8">Membrane protein</fullName>
    </submittedName>
</protein>
<feature type="transmembrane region" description="Helical" evidence="7">
    <location>
        <begin position="229"/>
        <end position="250"/>
    </location>
</feature>
<keyword evidence="2" id="KW-1003">Cell membrane</keyword>
<keyword evidence="3 7" id="KW-0812">Transmembrane</keyword>
<evidence type="ECO:0000256" key="2">
    <source>
        <dbReference type="ARBA" id="ARBA00022475"/>
    </source>
</evidence>
<feature type="compositionally biased region" description="Basic and acidic residues" evidence="6">
    <location>
        <begin position="7"/>
        <end position="21"/>
    </location>
</feature>
<keyword evidence="4 7" id="KW-1133">Transmembrane helix</keyword>
<feature type="transmembrane region" description="Helical" evidence="7">
    <location>
        <begin position="83"/>
        <end position="108"/>
    </location>
</feature>
<dbReference type="EMBL" id="FUWL01000004">
    <property type="protein sequence ID" value="SJZ36657.1"/>
    <property type="molecule type" value="Genomic_DNA"/>
</dbReference>
<evidence type="ECO:0000256" key="1">
    <source>
        <dbReference type="ARBA" id="ARBA00004651"/>
    </source>
</evidence>
<dbReference type="InterPro" id="IPR017039">
    <property type="entry name" value="Virul_fac_BrkB"/>
</dbReference>
<evidence type="ECO:0000313" key="8">
    <source>
        <dbReference type="EMBL" id="SJZ36657.1"/>
    </source>
</evidence>
<sequence length="466" mass="52720">MDQQQKAQEELKKIQKERQESQSKTSKISTGIKKAIKFVSHDMWRLYSNDVGGFKGYLLNAVKVLYISVTEFINGNVSQKASALTYTTLLSIVPFFAIILSIATGFGMKESVQEQLYYYLPGHSAELQKAFEFVQSYMDQIQGGVVIGIGILILLYSVISLMVTIEDTFNEVWHISNTREWSKRLLGYMAAFVLLPLVMAMSAGTNVFITSLQNVSLVGDISLSPLVETLLRVIPFIAVVLIFTFLYWIMPNTKVGFVAAFVPGLIAGIAFHTFQFLYISGQIWVSKYNAIYGSFAAIPLLLLFIQLAWLICLFGAQLSYAIQNIERYAYKKECANISRRFIDFVALVIMKKVCKNFKYQETPYTAELLAKESNLPIIIVTDTLNKLMDANLLLEHPIKGEPYSPVYLPNMEIDKITVGRVLSALDRLGAEEFGIDIWDKYADEWNTIRNARINPVEESERLVIDL</sequence>
<dbReference type="AlphaFoldDB" id="A0A1T4K2Z8"/>
<dbReference type="NCBIfam" id="TIGR00765">
    <property type="entry name" value="yihY_not_rbn"/>
    <property type="match status" value="1"/>
</dbReference>
<accession>A0A1T4K2Z8</accession>
<keyword evidence="5 7" id="KW-0472">Membrane</keyword>
<feature type="transmembrane region" description="Helical" evidence="7">
    <location>
        <begin position="257"/>
        <end position="279"/>
    </location>
</feature>
<evidence type="ECO:0000256" key="4">
    <source>
        <dbReference type="ARBA" id="ARBA00022989"/>
    </source>
</evidence>
<evidence type="ECO:0000256" key="5">
    <source>
        <dbReference type="ARBA" id="ARBA00023136"/>
    </source>
</evidence>
<evidence type="ECO:0000313" key="9">
    <source>
        <dbReference type="Proteomes" id="UP000189956"/>
    </source>
</evidence>